<feature type="domain" description="Peptidase S33 tripeptidyl aminopeptidase-like C-terminal" evidence="1">
    <location>
        <begin position="217"/>
        <end position="267"/>
    </location>
</feature>
<dbReference type="Pfam" id="PF12146">
    <property type="entry name" value="Hydrolase_4"/>
    <property type="match status" value="1"/>
</dbReference>
<keyword evidence="4" id="KW-1185">Reference proteome</keyword>
<dbReference type="SUPFAM" id="SSF53474">
    <property type="entry name" value="alpha/beta-Hydrolases"/>
    <property type="match status" value="1"/>
</dbReference>
<dbReference type="Pfam" id="PF08386">
    <property type="entry name" value="Abhydrolase_4"/>
    <property type="match status" value="1"/>
</dbReference>
<evidence type="ECO:0000313" key="3">
    <source>
        <dbReference type="EMBL" id="SHE24124.1"/>
    </source>
</evidence>
<dbReference type="OrthoDB" id="63034at2"/>
<proteinExistence type="predicted"/>
<dbReference type="EMBL" id="FQTT01000001">
    <property type="protein sequence ID" value="SHE24124.1"/>
    <property type="molecule type" value="Genomic_DNA"/>
</dbReference>
<dbReference type="InterPro" id="IPR013595">
    <property type="entry name" value="Pept_S33_TAP-like_C"/>
</dbReference>
<evidence type="ECO:0000259" key="2">
    <source>
        <dbReference type="Pfam" id="PF12146"/>
    </source>
</evidence>
<dbReference type="Gene3D" id="3.40.50.1820">
    <property type="entry name" value="alpha/beta hydrolase"/>
    <property type="match status" value="1"/>
</dbReference>
<reference evidence="4" key="1">
    <citation type="submission" date="2016-09" db="EMBL/GenBank/DDBJ databases">
        <authorList>
            <person name="Strepis N."/>
        </authorList>
    </citation>
    <scope>NUCLEOTIDE SEQUENCE [LARGE SCALE GENOMIC DNA]</scope>
</reference>
<dbReference type="Proteomes" id="UP000184291">
    <property type="component" value="Unassembled WGS sequence"/>
</dbReference>
<dbReference type="InterPro" id="IPR022742">
    <property type="entry name" value="Hydrolase_4"/>
</dbReference>
<protein>
    <submittedName>
        <fullName evidence="3">Alpha/beta hydrolase fold</fullName>
    </submittedName>
</protein>
<dbReference type="InterPro" id="IPR050228">
    <property type="entry name" value="Carboxylesterase_BioH"/>
</dbReference>
<dbReference type="PANTHER" id="PTHR43194">
    <property type="entry name" value="HYDROLASE ALPHA/BETA FOLD FAMILY"/>
    <property type="match status" value="1"/>
</dbReference>
<organism evidence="3 4">
    <name type="scientific">Actinomyces glycerinitolerans</name>
    <dbReference type="NCBI Taxonomy" id="1892869"/>
    <lineage>
        <taxon>Bacteria</taxon>
        <taxon>Bacillati</taxon>
        <taxon>Actinomycetota</taxon>
        <taxon>Actinomycetes</taxon>
        <taxon>Actinomycetales</taxon>
        <taxon>Actinomycetaceae</taxon>
        <taxon>Actinomyces</taxon>
    </lineage>
</organism>
<evidence type="ECO:0000259" key="1">
    <source>
        <dbReference type="Pfam" id="PF08386"/>
    </source>
</evidence>
<accession>A0A1M4RVX4</accession>
<dbReference type="AlphaFoldDB" id="A0A1M4RVX4"/>
<name>A0A1M4RVX4_9ACTO</name>
<keyword evidence="3" id="KW-0378">Hydrolase</keyword>
<dbReference type="PANTHER" id="PTHR43194:SF2">
    <property type="entry name" value="PEROXISOMAL MEMBRANE PROTEIN LPX1"/>
    <property type="match status" value="1"/>
</dbReference>
<dbReference type="GO" id="GO:0016787">
    <property type="term" value="F:hydrolase activity"/>
    <property type="evidence" value="ECO:0007669"/>
    <property type="project" value="UniProtKB-KW"/>
</dbReference>
<evidence type="ECO:0000313" key="4">
    <source>
        <dbReference type="Proteomes" id="UP000184291"/>
    </source>
</evidence>
<dbReference type="STRING" id="1892869.ACGLYG10_0324"/>
<feature type="domain" description="Serine aminopeptidase S33" evidence="2">
    <location>
        <begin position="58"/>
        <end position="174"/>
    </location>
</feature>
<sequence>MREAGGRPGAEVEDQTNDYLARELTARVPAAGADPGGLVHALAYVPRAAAAGRVRAPLVVCCHGLGESGLRVAPVAQRLAAAGAVTIAPHFRGGGAPTAGPTTAMTIGTEHADLEAVLGMARTWPFIDAARTALFGRSQGGLVAMLAAANHPAQIAALALWYPALAAPGAVRRRFGRLAAVPETFTSRVDGRDIILGRDFAHDLWDRDVEAAMRGYRSPVLLVHGDADADVPLAVSQAAARTLPDARLERIPGAGHGFGDANYEMAVGWTVDFLAWAGILDD</sequence>
<gene>
    <name evidence="3" type="ORF">ACGLYG10_0324</name>
</gene>
<dbReference type="InterPro" id="IPR029058">
    <property type="entry name" value="AB_hydrolase_fold"/>
</dbReference>